<sequence>MYFFKEIKDYIGFSDSDAARLQKLHPLLGPHFEAIVKHFYRALNENQRTRDIFTGPDQIERLRKSLHRWLTDLFSGTYDDAFFRARQHVGRVHVEVGLQPQFMFGAMNIIRIDLIRAISEQKTRIEEEVGSTSIECIESVERILDLELTIITQAYWDKLMHMKLEIPSALATGLAHEIRNPLNTMGLQLTLLERRIRDISSVVEDAEERILPIAETLRSELGRIHTLTNDIMDFAKPVEITPAWHDAAMLLDEIKRVHGPSLQASNIAVETHLTGDARMWCDLDRIRQVFVNFLTNAVEAMDNAGQIIITADNADYGTRLTFQDFGEGMAPGLKFRVFDLFFTTKATGTGMGLPIIKKIIDAHGGSIDVTSQPGRGTKFTVFLPRPEFGE</sequence>
<organism evidence="9 10">
    <name type="scientific">Bradymonas sediminis</name>
    <dbReference type="NCBI Taxonomy" id="1548548"/>
    <lineage>
        <taxon>Bacteria</taxon>
        <taxon>Deltaproteobacteria</taxon>
        <taxon>Bradymonadales</taxon>
        <taxon>Bradymonadaceae</taxon>
        <taxon>Bradymonas</taxon>
    </lineage>
</organism>
<dbReference type="CDD" id="cd00082">
    <property type="entry name" value="HisKA"/>
    <property type="match status" value="1"/>
</dbReference>
<dbReference type="InterPro" id="IPR005467">
    <property type="entry name" value="His_kinase_dom"/>
</dbReference>
<dbReference type="SUPFAM" id="SSF47384">
    <property type="entry name" value="Homodimeric domain of signal transducing histidine kinase"/>
    <property type="match status" value="1"/>
</dbReference>
<evidence type="ECO:0000256" key="2">
    <source>
        <dbReference type="ARBA" id="ARBA00012438"/>
    </source>
</evidence>
<dbReference type="EC" id="2.7.13.3" evidence="2"/>
<dbReference type="AlphaFoldDB" id="A0A2Z4FIN0"/>
<dbReference type="SUPFAM" id="SSF46458">
    <property type="entry name" value="Globin-like"/>
    <property type="match status" value="1"/>
</dbReference>
<evidence type="ECO:0000256" key="3">
    <source>
        <dbReference type="ARBA" id="ARBA00022553"/>
    </source>
</evidence>
<reference evidence="9 10" key="1">
    <citation type="submission" date="2018-06" db="EMBL/GenBank/DDBJ databases">
        <title>Lujinxingia sediminis gen. nov. sp. nov., a new facultative anaerobic member of the class Deltaproteobacteria, and proposal of Lujinxingaceae fam. nov.</title>
        <authorList>
            <person name="Guo L.-Y."/>
            <person name="Li C.-M."/>
            <person name="Wang S."/>
            <person name="Du Z.-J."/>
        </authorList>
    </citation>
    <scope>NUCLEOTIDE SEQUENCE [LARGE SCALE GENOMIC DNA]</scope>
    <source>
        <strain evidence="9 10">FA350</strain>
    </source>
</reference>
<dbReference type="PRINTS" id="PR00344">
    <property type="entry name" value="BCTRLSENSOR"/>
</dbReference>
<evidence type="ECO:0000256" key="6">
    <source>
        <dbReference type="ARBA" id="ARBA00022777"/>
    </source>
</evidence>
<dbReference type="Pfam" id="PF11563">
    <property type="entry name" value="Protoglobin"/>
    <property type="match status" value="1"/>
</dbReference>
<dbReference type="InterPro" id="IPR004358">
    <property type="entry name" value="Sig_transdc_His_kin-like_C"/>
</dbReference>
<evidence type="ECO:0000256" key="1">
    <source>
        <dbReference type="ARBA" id="ARBA00000085"/>
    </source>
</evidence>
<dbReference type="Gene3D" id="1.10.287.130">
    <property type="match status" value="1"/>
</dbReference>
<evidence type="ECO:0000256" key="8">
    <source>
        <dbReference type="ARBA" id="ARBA00023012"/>
    </source>
</evidence>
<gene>
    <name evidence="9" type="ORF">DN745_05215</name>
</gene>
<evidence type="ECO:0000256" key="4">
    <source>
        <dbReference type="ARBA" id="ARBA00022679"/>
    </source>
</evidence>
<evidence type="ECO:0000256" key="7">
    <source>
        <dbReference type="ARBA" id="ARBA00022840"/>
    </source>
</evidence>
<dbReference type="GO" id="GO:0019825">
    <property type="term" value="F:oxygen binding"/>
    <property type="evidence" value="ECO:0007669"/>
    <property type="project" value="InterPro"/>
</dbReference>
<dbReference type="KEGG" id="bsed:DN745_05215"/>
<keyword evidence="3" id="KW-0597">Phosphoprotein</keyword>
<evidence type="ECO:0000256" key="5">
    <source>
        <dbReference type="ARBA" id="ARBA00022741"/>
    </source>
</evidence>
<dbReference type="Pfam" id="PF02518">
    <property type="entry name" value="HATPase_c"/>
    <property type="match status" value="1"/>
</dbReference>
<protein>
    <recommendedName>
        <fullName evidence="2">histidine kinase</fullName>
        <ecNumber evidence="2">2.7.13.3</ecNumber>
    </recommendedName>
</protein>
<keyword evidence="7" id="KW-0067">ATP-binding</keyword>
<dbReference type="OrthoDB" id="5526724at2"/>
<dbReference type="InterPro" id="IPR036097">
    <property type="entry name" value="HisK_dim/P_sf"/>
</dbReference>
<comment type="catalytic activity">
    <reaction evidence="1">
        <text>ATP + protein L-histidine = ADP + protein N-phospho-L-histidine.</text>
        <dbReference type="EC" id="2.7.13.3"/>
    </reaction>
</comment>
<dbReference type="PROSITE" id="PS50109">
    <property type="entry name" value="HIS_KIN"/>
    <property type="match status" value="1"/>
</dbReference>
<dbReference type="SUPFAM" id="SSF55874">
    <property type="entry name" value="ATPase domain of HSP90 chaperone/DNA topoisomerase II/histidine kinase"/>
    <property type="match status" value="1"/>
</dbReference>
<dbReference type="PANTHER" id="PTHR43065">
    <property type="entry name" value="SENSOR HISTIDINE KINASE"/>
    <property type="match status" value="1"/>
</dbReference>
<evidence type="ECO:0000313" key="9">
    <source>
        <dbReference type="EMBL" id="AWV88769.1"/>
    </source>
</evidence>
<dbReference type="RefSeq" id="WP_111332762.1">
    <property type="nucleotide sequence ID" value="NZ_CP030032.1"/>
</dbReference>
<dbReference type="InterPro" id="IPR039379">
    <property type="entry name" value="Protoglobin_sensor_dom"/>
</dbReference>
<dbReference type="SMART" id="SM00388">
    <property type="entry name" value="HisKA"/>
    <property type="match status" value="1"/>
</dbReference>
<keyword evidence="6" id="KW-0418">Kinase</keyword>
<dbReference type="Proteomes" id="UP000249799">
    <property type="component" value="Chromosome"/>
</dbReference>
<dbReference type="InterPro" id="IPR044398">
    <property type="entry name" value="Globin-sensor_dom"/>
</dbReference>
<keyword evidence="5" id="KW-0547">Nucleotide-binding</keyword>
<dbReference type="PANTHER" id="PTHR43065:SF10">
    <property type="entry name" value="PEROXIDE STRESS-ACTIVATED HISTIDINE KINASE MAK3"/>
    <property type="match status" value="1"/>
</dbReference>
<name>A0A2Z4FIN0_9DELT</name>
<proteinExistence type="predicted"/>
<dbReference type="GO" id="GO:0020037">
    <property type="term" value="F:heme binding"/>
    <property type="evidence" value="ECO:0007669"/>
    <property type="project" value="InterPro"/>
</dbReference>
<dbReference type="InterPro" id="IPR003661">
    <property type="entry name" value="HisK_dim/P_dom"/>
</dbReference>
<keyword evidence="8" id="KW-0902">Two-component regulatory system</keyword>
<dbReference type="GO" id="GO:0000155">
    <property type="term" value="F:phosphorelay sensor kinase activity"/>
    <property type="evidence" value="ECO:0007669"/>
    <property type="project" value="InterPro"/>
</dbReference>
<dbReference type="InterPro" id="IPR036890">
    <property type="entry name" value="HATPase_C_sf"/>
</dbReference>
<accession>A0A2Z4FIN0</accession>
<dbReference type="SMART" id="SM00387">
    <property type="entry name" value="HATPase_c"/>
    <property type="match status" value="1"/>
</dbReference>
<dbReference type="InterPro" id="IPR003594">
    <property type="entry name" value="HATPase_dom"/>
</dbReference>
<evidence type="ECO:0000313" key="10">
    <source>
        <dbReference type="Proteomes" id="UP000249799"/>
    </source>
</evidence>
<dbReference type="Gene3D" id="3.30.565.10">
    <property type="entry name" value="Histidine kinase-like ATPase, C-terminal domain"/>
    <property type="match status" value="1"/>
</dbReference>
<dbReference type="CDD" id="cd01068">
    <property type="entry name" value="globin_sensor"/>
    <property type="match status" value="1"/>
</dbReference>
<keyword evidence="4" id="KW-0808">Transferase</keyword>
<keyword evidence="10" id="KW-1185">Reference proteome</keyword>
<dbReference type="EMBL" id="CP030032">
    <property type="protein sequence ID" value="AWV88769.1"/>
    <property type="molecule type" value="Genomic_DNA"/>
</dbReference>
<dbReference type="GO" id="GO:0005524">
    <property type="term" value="F:ATP binding"/>
    <property type="evidence" value="ECO:0007669"/>
    <property type="project" value="UniProtKB-KW"/>
</dbReference>
<dbReference type="InterPro" id="IPR012292">
    <property type="entry name" value="Globin/Proto"/>
</dbReference>
<dbReference type="Pfam" id="PF00512">
    <property type="entry name" value="HisKA"/>
    <property type="match status" value="1"/>
</dbReference>
<dbReference type="InterPro" id="IPR009050">
    <property type="entry name" value="Globin-like_sf"/>
</dbReference>
<dbReference type="Gene3D" id="1.10.490.10">
    <property type="entry name" value="Globins"/>
    <property type="match status" value="1"/>
</dbReference>